<comment type="caution">
    <text evidence="8">The sequence shown here is derived from an EMBL/GenBank/DDBJ whole genome shotgun (WGS) entry which is preliminary data.</text>
</comment>
<dbReference type="InterPro" id="IPR014304">
    <property type="entry name" value="RNA_pol_sigma-Z"/>
</dbReference>
<dbReference type="PANTHER" id="PTHR43133:SF62">
    <property type="entry name" value="RNA POLYMERASE SIGMA FACTOR SIGZ"/>
    <property type="match status" value="1"/>
</dbReference>
<dbReference type="Pfam" id="PF04542">
    <property type="entry name" value="Sigma70_r2"/>
    <property type="match status" value="1"/>
</dbReference>
<dbReference type="InterPro" id="IPR013324">
    <property type="entry name" value="RNA_pol_sigma_r3/r4-like"/>
</dbReference>
<evidence type="ECO:0000313" key="9">
    <source>
        <dbReference type="Proteomes" id="UP000248555"/>
    </source>
</evidence>
<keyword evidence="9" id="KW-1185">Reference proteome</keyword>
<keyword evidence="3" id="KW-0731">Sigma factor</keyword>
<gene>
    <name evidence="8" type="ORF">B0I26_12310</name>
</gene>
<dbReference type="NCBIfam" id="TIGR02937">
    <property type="entry name" value="sigma70-ECF"/>
    <property type="match status" value="1"/>
</dbReference>
<dbReference type="InterPro" id="IPR007627">
    <property type="entry name" value="RNA_pol_sigma70_r2"/>
</dbReference>
<dbReference type="Gene3D" id="1.10.10.10">
    <property type="entry name" value="Winged helix-like DNA-binding domain superfamily/Winged helix DNA-binding domain"/>
    <property type="match status" value="1"/>
</dbReference>
<dbReference type="InterPro" id="IPR013249">
    <property type="entry name" value="RNA_pol_sigma70_r4_t2"/>
</dbReference>
<dbReference type="NCBIfam" id="TIGR02959">
    <property type="entry name" value="SigZ"/>
    <property type="match status" value="1"/>
</dbReference>
<proteinExistence type="inferred from homology"/>
<dbReference type="SUPFAM" id="SSF88659">
    <property type="entry name" value="Sigma3 and sigma4 domains of RNA polymerase sigma factors"/>
    <property type="match status" value="1"/>
</dbReference>
<dbReference type="GO" id="GO:0003677">
    <property type="term" value="F:DNA binding"/>
    <property type="evidence" value="ECO:0007669"/>
    <property type="project" value="InterPro"/>
</dbReference>
<feature type="domain" description="RNA polymerase sigma factor 70 region 4 type 2" evidence="7">
    <location>
        <begin position="113"/>
        <end position="164"/>
    </location>
</feature>
<dbReference type="InterPro" id="IPR014284">
    <property type="entry name" value="RNA_pol_sigma-70_dom"/>
</dbReference>
<evidence type="ECO:0000256" key="2">
    <source>
        <dbReference type="ARBA" id="ARBA00023015"/>
    </source>
</evidence>
<dbReference type="SUPFAM" id="SSF88946">
    <property type="entry name" value="Sigma2 domain of RNA polymerase sigma factors"/>
    <property type="match status" value="1"/>
</dbReference>
<evidence type="ECO:0000256" key="1">
    <source>
        <dbReference type="ARBA" id="ARBA00010641"/>
    </source>
</evidence>
<dbReference type="InterPro" id="IPR036388">
    <property type="entry name" value="WH-like_DNA-bd_sf"/>
</dbReference>
<dbReference type="InterPro" id="IPR039425">
    <property type="entry name" value="RNA_pol_sigma-70-like"/>
</dbReference>
<dbReference type="NCBIfam" id="NF007215">
    <property type="entry name" value="PRK09637.1"/>
    <property type="match status" value="1"/>
</dbReference>
<feature type="domain" description="RNA polymerase sigma-70 region 2" evidence="6">
    <location>
        <begin position="16"/>
        <end position="80"/>
    </location>
</feature>
<dbReference type="Pfam" id="PF08281">
    <property type="entry name" value="Sigma70_r4_2"/>
    <property type="match status" value="1"/>
</dbReference>
<evidence type="ECO:0000256" key="5">
    <source>
        <dbReference type="NCBIfam" id="TIGR02959"/>
    </source>
</evidence>
<dbReference type="PANTHER" id="PTHR43133">
    <property type="entry name" value="RNA POLYMERASE ECF-TYPE SIGMA FACTO"/>
    <property type="match status" value="1"/>
</dbReference>
<sequence length="198" mass="23280">MVFSINQLNLHTIWQEFRISLKQFIRAHVSNEQDSEDILQEVFIKIHNHLPNLKEEEKLHSWVYQITRNTIIDFYRSQAKSQAKLLDSDKERLLQNETDITDEGNKNEIVAAWLKDLMEQLPEKYKEALIYVELEQHTQKELANKLGISLSGAKSRVQRGREKLKNILLECCHLEFDNLGNILDYNVNKGNCSCREIK</sequence>
<dbReference type="GO" id="GO:0016987">
    <property type="term" value="F:sigma factor activity"/>
    <property type="evidence" value="ECO:0007669"/>
    <property type="project" value="UniProtKB-KW"/>
</dbReference>
<dbReference type="GO" id="GO:0006352">
    <property type="term" value="P:DNA-templated transcription initiation"/>
    <property type="evidence" value="ECO:0007669"/>
    <property type="project" value="InterPro"/>
</dbReference>
<name>A0A327Y399_9BACL</name>
<reference evidence="8 9" key="1">
    <citation type="submission" date="2018-06" db="EMBL/GenBank/DDBJ databases">
        <title>Genomic Encyclopedia of Type Strains, Phase III (KMG-III): the genomes of soil and plant-associated and newly described type strains.</title>
        <authorList>
            <person name="Whitman W."/>
        </authorList>
    </citation>
    <scope>NUCLEOTIDE SEQUENCE [LARGE SCALE GENOMIC DNA]</scope>
    <source>
        <strain evidence="8 9">CGMCC 1.8979</strain>
    </source>
</reference>
<evidence type="ECO:0000259" key="6">
    <source>
        <dbReference type="Pfam" id="PF04542"/>
    </source>
</evidence>
<dbReference type="CDD" id="cd06171">
    <property type="entry name" value="Sigma70_r4"/>
    <property type="match status" value="1"/>
</dbReference>
<accession>A0A327Y399</accession>
<protein>
    <recommendedName>
        <fullName evidence="5">RNA polymerase sigma factor SigZ</fullName>
    </recommendedName>
</protein>
<dbReference type="EMBL" id="QLMH01000023">
    <property type="protein sequence ID" value="RAK15224.1"/>
    <property type="molecule type" value="Genomic_DNA"/>
</dbReference>
<evidence type="ECO:0000259" key="7">
    <source>
        <dbReference type="Pfam" id="PF08281"/>
    </source>
</evidence>
<dbReference type="InterPro" id="IPR013325">
    <property type="entry name" value="RNA_pol_sigma_r2"/>
</dbReference>
<comment type="similarity">
    <text evidence="1">Belongs to the sigma-70 factor family. ECF subfamily.</text>
</comment>
<evidence type="ECO:0000256" key="4">
    <source>
        <dbReference type="ARBA" id="ARBA00023163"/>
    </source>
</evidence>
<evidence type="ECO:0000313" key="8">
    <source>
        <dbReference type="EMBL" id="RAK15224.1"/>
    </source>
</evidence>
<dbReference type="Proteomes" id="UP000248555">
    <property type="component" value="Unassembled WGS sequence"/>
</dbReference>
<evidence type="ECO:0000256" key="3">
    <source>
        <dbReference type="ARBA" id="ARBA00023082"/>
    </source>
</evidence>
<keyword evidence="2" id="KW-0805">Transcription regulation</keyword>
<keyword evidence="4" id="KW-0804">Transcription</keyword>
<organism evidence="8 9">
    <name type="scientific">Paranoxybacillus vitaminiphilus</name>
    <dbReference type="NCBI Taxonomy" id="581036"/>
    <lineage>
        <taxon>Bacteria</taxon>
        <taxon>Bacillati</taxon>
        <taxon>Bacillota</taxon>
        <taxon>Bacilli</taxon>
        <taxon>Bacillales</taxon>
        <taxon>Anoxybacillaceae</taxon>
        <taxon>Paranoxybacillus</taxon>
    </lineage>
</organism>
<dbReference type="Gene3D" id="1.10.1740.10">
    <property type="match status" value="1"/>
</dbReference>
<dbReference type="AlphaFoldDB" id="A0A327Y399"/>